<dbReference type="AlphaFoldDB" id="A0A2S6C1H6"/>
<organism evidence="2 3">
    <name type="scientific">Cercospora berteroae</name>
    <dbReference type="NCBI Taxonomy" id="357750"/>
    <lineage>
        <taxon>Eukaryota</taxon>
        <taxon>Fungi</taxon>
        <taxon>Dikarya</taxon>
        <taxon>Ascomycota</taxon>
        <taxon>Pezizomycotina</taxon>
        <taxon>Dothideomycetes</taxon>
        <taxon>Dothideomycetidae</taxon>
        <taxon>Mycosphaerellales</taxon>
        <taxon>Mycosphaerellaceae</taxon>
        <taxon>Cercospora</taxon>
    </lineage>
</organism>
<dbReference type="EMBL" id="PNEN01000578">
    <property type="protein sequence ID" value="PPJ53572.1"/>
    <property type="molecule type" value="Genomic_DNA"/>
</dbReference>
<reference evidence="3" key="1">
    <citation type="journal article" date="2017" name="bioRxiv">
        <title>Conservation of a gene cluster reveals novel cercosporin biosynthetic mechanisms and extends production to the genus Colletotrichum.</title>
        <authorList>
            <person name="de Jonge R."/>
            <person name="Ebert M.K."/>
            <person name="Huitt-Roehl C.R."/>
            <person name="Pal P."/>
            <person name="Suttle J.C."/>
            <person name="Spanner R.E."/>
            <person name="Neubauer J.D."/>
            <person name="Jurick W.M.II."/>
            <person name="Stott K.A."/>
            <person name="Secor G.A."/>
            <person name="Thomma B.P.H.J."/>
            <person name="Van de Peer Y."/>
            <person name="Townsend C.A."/>
            <person name="Bolton M.D."/>
        </authorList>
    </citation>
    <scope>NUCLEOTIDE SEQUENCE [LARGE SCALE GENOMIC DNA]</scope>
    <source>
        <strain evidence="3">CBS538.71</strain>
    </source>
</reference>
<dbReference type="Proteomes" id="UP000237631">
    <property type="component" value="Unassembled WGS sequence"/>
</dbReference>
<name>A0A2S6C1H6_9PEZI</name>
<keyword evidence="1" id="KW-0732">Signal</keyword>
<protein>
    <submittedName>
        <fullName evidence="2">Uncharacterized protein</fullName>
    </submittedName>
</protein>
<evidence type="ECO:0000256" key="1">
    <source>
        <dbReference type="SAM" id="SignalP"/>
    </source>
</evidence>
<feature type="chain" id="PRO_5015615717" evidence="1">
    <location>
        <begin position="18"/>
        <end position="76"/>
    </location>
</feature>
<evidence type="ECO:0000313" key="2">
    <source>
        <dbReference type="EMBL" id="PPJ53572.1"/>
    </source>
</evidence>
<accession>A0A2S6C1H6</accession>
<gene>
    <name evidence="2" type="ORF">CBER1_00401</name>
</gene>
<proteinExistence type="predicted"/>
<keyword evidence="3" id="KW-1185">Reference proteome</keyword>
<comment type="caution">
    <text evidence="2">The sequence shown here is derived from an EMBL/GenBank/DDBJ whole genome shotgun (WGS) entry which is preliminary data.</text>
</comment>
<sequence length="76" mass="8142">MRLHPLFLLSIVTLVAAAPKGTDDDPNSTFGIDPYKLCQDAYDDCLDLCENTAGLSEDVCTPTDQCGPNACPQPPE</sequence>
<feature type="signal peptide" evidence="1">
    <location>
        <begin position="1"/>
        <end position="17"/>
    </location>
</feature>
<evidence type="ECO:0000313" key="3">
    <source>
        <dbReference type="Proteomes" id="UP000237631"/>
    </source>
</evidence>